<dbReference type="Proteomes" id="UP001303046">
    <property type="component" value="Unassembled WGS sequence"/>
</dbReference>
<protein>
    <submittedName>
        <fullName evidence="1">Uncharacterized protein</fullName>
    </submittedName>
</protein>
<accession>A0ABR1ED35</accession>
<gene>
    <name evidence="1" type="primary">Necator_chrX.g21983</name>
    <name evidence="1" type="ORF">RB195_021822</name>
</gene>
<evidence type="ECO:0000313" key="1">
    <source>
        <dbReference type="EMBL" id="KAK6760498.1"/>
    </source>
</evidence>
<dbReference type="EMBL" id="JAVFWL010000006">
    <property type="protein sequence ID" value="KAK6760498.1"/>
    <property type="molecule type" value="Genomic_DNA"/>
</dbReference>
<reference evidence="1 2" key="1">
    <citation type="submission" date="2023-08" db="EMBL/GenBank/DDBJ databases">
        <title>A Necator americanus chromosomal reference genome.</title>
        <authorList>
            <person name="Ilik V."/>
            <person name="Petrzelkova K.J."/>
            <person name="Pardy F."/>
            <person name="Fuh T."/>
            <person name="Niatou-Singa F.S."/>
            <person name="Gouil Q."/>
            <person name="Baker L."/>
            <person name="Ritchie M.E."/>
            <person name="Jex A.R."/>
            <person name="Gazzola D."/>
            <person name="Li H."/>
            <person name="Toshio Fujiwara R."/>
            <person name="Zhan B."/>
            <person name="Aroian R.V."/>
            <person name="Pafco B."/>
            <person name="Schwarz E.M."/>
        </authorList>
    </citation>
    <scope>NUCLEOTIDE SEQUENCE [LARGE SCALE GENOMIC DNA]</scope>
    <source>
        <strain evidence="1 2">Aroian</strain>
        <tissue evidence="1">Whole animal</tissue>
    </source>
</reference>
<proteinExistence type="predicted"/>
<comment type="caution">
    <text evidence="1">The sequence shown here is derived from an EMBL/GenBank/DDBJ whole genome shotgun (WGS) entry which is preliminary data.</text>
</comment>
<sequence>MTPTDICDSLWSLQRKEDEPPQRDHHEAEQPIQGIADDIMVMSVLCCRVLCVFSVLEEVKKPLPSSSTQQIFYQADSTTQCPRQFANSTPRFSEASFEFRKHITSTLETAPLVTSRACPQPSDTPTKVDDMIINDRQHVLSSSTMISYIRHIAGITCEQIMLVNSSCIDDIRNGLPEYFSTASEEELLEFTEGQKINHESLFTQLTKLEDLNKESINLMNGNQWII</sequence>
<name>A0ABR1ED35_NECAM</name>
<evidence type="ECO:0000313" key="2">
    <source>
        <dbReference type="Proteomes" id="UP001303046"/>
    </source>
</evidence>
<keyword evidence="2" id="KW-1185">Reference proteome</keyword>
<organism evidence="1 2">
    <name type="scientific">Necator americanus</name>
    <name type="common">Human hookworm</name>
    <dbReference type="NCBI Taxonomy" id="51031"/>
    <lineage>
        <taxon>Eukaryota</taxon>
        <taxon>Metazoa</taxon>
        <taxon>Ecdysozoa</taxon>
        <taxon>Nematoda</taxon>
        <taxon>Chromadorea</taxon>
        <taxon>Rhabditida</taxon>
        <taxon>Rhabditina</taxon>
        <taxon>Rhabditomorpha</taxon>
        <taxon>Strongyloidea</taxon>
        <taxon>Ancylostomatidae</taxon>
        <taxon>Bunostominae</taxon>
        <taxon>Necator</taxon>
    </lineage>
</organism>